<feature type="compositionally biased region" description="Low complexity" evidence="1">
    <location>
        <begin position="14"/>
        <end position="27"/>
    </location>
</feature>
<dbReference type="InterPro" id="IPR012674">
    <property type="entry name" value="Calycin"/>
</dbReference>
<dbReference type="EMBL" id="JBGBPQ010000011">
    <property type="protein sequence ID" value="KAL1515865.1"/>
    <property type="molecule type" value="Genomic_DNA"/>
</dbReference>
<organism evidence="2 3">
    <name type="scientific">Prymnesium parvum</name>
    <name type="common">Toxic golden alga</name>
    <dbReference type="NCBI Taxonomy" id="97485"/>
    <lineage>
        <taxon>Eukaryota</taxon>
        <taxon>Haptista</taxon>
        <taxon>Haptophyta</taxon>
        <taxon>Prymnesiophyceae</taxon>
        <taxon>Prymnesiales</taxon>
        <taxon>Prymnesiaceae</taxon>
        <taxon>Prymnesium</taxon>
    </lineage>
</organism>
<feature type="compositionally biased region" description="Polar residues" evidence="1">
    <location>
        <begin position="1"/>
        <end position="13"/>
    </location>
</feature>
<evidence type="ECO:0008006" key="4">
    <source>
        <dbReference type="Google" id="ProtNLM"/>
    </source>
</evidence>
<dbReference type="SUPFAM" id="SSF50814">
    <property type="entry name" value="Lipocalins"/>
    <property type="match status" value="1"/>
</dbReference>
<evidence type="ECO:0000313" key="2">
    <source>
        <dbReference type="EMBL" id="KAL1515865.1"/>
    </source>
</evidence>
<sequence length="367" mass="39839">MGCNASSSYGSTVEQPEAAAPETPAKAQSTLKAVQTEVTSPAESPRKVVDDAATSTRSTPSMSPRGESDKPTVHLEVTPEPSIGRLSSAQPTDVEDSLSPRESSVEVIAQLKDKAYDAPEAVKLHVDRVMKRGESKSSLLLAKVARSRYQNSMLRVSGELASSHGKLMTPAKSRRELERVASLKGSSKLVRLPSSTSNEVSPTSIPEAVETVDGPSADGLARFVGTWRGGAVEGREEFLKAMELPWLVRKIAAMLPNFDMVFFIDEEGVLRSHASTLGKVVDESYREGGQSTKTFKGITTTVTYHWEGDVLTYTVAKESAPEEEAKSRRWIEADGVTMKAESLFRKDASKPWATLHRTWTRADAANV</sequence>
<keyword evidence="3" id="KW-1185">Reference proteome</keyword>
<reference evidence="2 3" key="1">
    <citation type="journal article" date="2024" name="Science">
        <title>Giant polyketide synthase enzymes in the biosynthesis of giant marine polyether toxins.</title>
        <authorList>
            <person name="Fallon T.R."/>
            <person name="Shende V.V."/>
            <person name="Wierzbicki I.H."/>
            <person name="Pendleton A.L."/>
            <person name="Watervoot N.F."/>
            <person name="Auber R.P."/>
            <person name="Gonzalez D.J."/>
            <person name="Wisecaver J.H."/>
            <person name="Moore B.S."/>
        </authorList>
    </citation>
    <scope>NUCLEOTIDE SEQUENCE [LARGE SCALE GENOMIC DNA]</scope>
    <source>
        <strain evidence="2 3">12B1</strain>
    </source>
</reference>
<gene>
    <name evidence="2" type="ORF">AB1Y20_002480</name>
</gene>
<feature type="compositionally biased region" description="Low complexity" evidence="1">
    <location>
        <begin position="54"/>
        <end position="65"/>
    </location>
</feature>
<accession>A0AB34JBT2</accession>
<dbReference type="Gene3D" id="2.40.128.20">
    <property type="match status" value="1"/>
</dbReference>
<feature type="compositionally biased region" description="Polar residues" evidence="1">
    <location>
        <begin position="28"/>
        <end position="42"/>
    </location>
</feature>
<comment type="caution">
    <text evidence="2">The sequence shown here is derived from an EMBL/GenBank/DDBJ whole genome shotgun (WGS) entry which is preliminary data.</text>
</comment>
<dbReference type="Proteomes" id="UP001515480">
    <property type="component" value="Unassembled WGS sequence"/>
</dbReference>
<proteinExistence type="predicted"/>
<protein>
    <recommendedName>
        <fullName evidence="4">Tim44-like domain-containing protein</fullName>
    </recommendedName>
</protein>
<feature type="region of interest" description="Disordered" evidence="1">
    <location>
        <begin position="1"/>
        <end position="103"/>
    </location>
</feature>
<evidence type="ECO:0000256" key="1">
    <source>
        <dbReference type="SAM" id="MobiDB-lite"/>
    </source>
</evidence>
<dbReference type="AlphaFoldDB" id="A0AB34JBT2"/>
<evidence type="ECO:0000313" key="3">
    <source>
        <dbReference type="Proteomes" id="UP001515480"/>
    </source>
</evidence>
<name>A0AB34JBT2_PRYPA</name>